<proteinExistence type="inferred from homology"/>
<dbReference type="PROSITE" id="PS50920">
    <property type="entry name" value="SOLCAR"/>
    <property type="match status" value="3"/>
</dbReference>
<reference evidence="12 13" key="1">
    <citation type="submission" date="2020-08" db="EMBL/GenBank/DDBJ databases">
        <authorList>
            <person name="Newling K."/>
            <person name="Davey J."/>
            <person name="Forrester S."/>
        </authorList>
    </citation>
    <scope>NUCLEOTIDE SEQUENCE [LARGE SCALE GENOMIC DNA]</scope>
    <source>
        <strain evidence="13">Crithidia deanei Carvalho (ATCC PRA-265)</strain>
    </source>
</reference>
<dbReference type="VEuPathDB" id="TriTrypDB:ADEAN_000074400"/>
<dbReference type="InterPro" id="IPR050567">
    <property type="entry name" value="Mitochondrial_Carrier"/>
</dbReference>
<accession>A0A7G2C3I9</accession>
<dbReference type="AlphaFoldDB" id="A0A7G2C3I9"/>
<evidence type="ECO:0000313" key="12">
    <source>
        <dbReference type="EMBL" id="CAD2213303.1"/>
    </source>
</evidence>
<dbReference type="GO" id="GO:0000064">
    <property type="term" value="F:L-ornithine transmembrane transporter activity"/>
    <property type="evidence" value="ECO:0007669"/>
    <property type="project" value="TreeGrafter"/>
</dbReference>
<comment type="subcellular location">
    <subcellularLocation>
        <location evidence="1">Mitochondrion membrane</location>
        <topology evidence="1">Multi-pass membrane protein</topology>
    </subcellularLocation>
</comment>
<dbReference type="Gene3D" id="1.50.40.10">
    <property type="entry name" value="Mitochondrial carrier domain"/>
    <property type="match status" value="1"/>
</dbReference>
<evidence type="ECO:0000256" key="1">
    <source>
        <dbReference type="ARBA" id="ARBA00004225"/>
    </source>
</evidence>
<keyword evidence="13" id="KW-1185">Reference proteome</keyword>
<keyword evidence="5" id="KW-0677">Repeat</keyword>
<organism evidence="12 13">
    <name type="scientific">Angomonas deanei</name>
    <dbReference type="NCBI Taxonomy" id="59799"/>
    <lineage>
        <taxon>Eukaryota</taxon>
        <taxon>Discoba</taxon>
        <taxon>Euglenozoa</taxon>
        <taxon>Kinetoplastea</taxon>
        <taxon>Metakinetoplastina</taxon>
        <taxon>Trypanosomatida</taxon>
        <taxon>Trypanosomatidae</taxon>
        <taxon>Strigomonadinae</taxon>
        <taxon>Angomonas</taxon>
    </lineage>
</organism>
<evidence type="ECO:0000256" key="5">
    <source>
        <dbReference type="ARBA" id="ARBA00022737"/>
    </source>
</evidence>
<dbReference type="PANTHER" id="PTHR45624:SF12">
    <property type="entry name" value="MITOCHONDRIAL ORNITHINE TRANSPORTER 1"/>
    <property type="match status" value="1"/>
</dbReference>
<keyword evidence="6 11" id="KW-1133">Transmembrane helix</keyword>
<gene>
    <name evidence="12" type="ORF">ADEAN_000074400</name>
</gene>
<dbReference type="GO" id="GO:0031966">
    <property type="term" value="C:mitochondrial membrane"/>
    <property type="evidence" value="ECO:0007669"/>
    <property type="project" value="UniProtKB-SubCell"/>
</dbReference>
<feature type="repeat" description="Solcar" evidence="9">
    <location>
        <begin position="219"/>
        <end position="302"/>
    </location>
</feature>
<keyword evidence="3 10" id="KW-0813">Transport</keyword>
<dbReference type="EMBL" id="LR877145">
    <property type="protein sequence ID" value="CAD2213303.1"/>
    <property type="molecule type" value="Genomic_DNA"/>
</dbReference>
<protein>
    <submittedName>
        <fullName evidence="12">Mitochondrial carrier protein, putative</fullName>
    </submittedName>
</protein>
<feature type="transmembrane region" description="Helical" evidence="11">
    <location>
        <begin position="75"/>
        <end position="97"/>
    </location>
</feature>
<dbReference type="Pfam" id="PF00153">
    <property type="entry name" value="Mito_carr"/>
    <property type="match status" value="3"/>
</dbReference>
<dbReference type="Proteomes" id="UP000515908">
    <property type="component" value="Chromosome 01"/>
</dbReference>
<dbReference type="SUPFAM" id="SSF103506">
    <property type="entry name" value="Mitochondrial carrier"/>
    <property type="match status" value="1"/>
</dbReference>
<evidence type="ECO:0000256" key="8">
    <source>
        <dbReference type="ARBA" id="ARBA00023136"/>
    </source>
</evidence>
<evidence type="ECO:0000256" key="4">
    <source>
        <dbReference type="ARBA" id="ARBA00022692"/>
    </source>
</evidence>
<dbReference type="InterPro" id="IPR018108">
    <property type="entry name" value="MCP_transmembrane"/>
</dbReference>
<evidence type="ECO:0000256" key="2">
    <source>
        <dbReference type="ARBA" id="ARBA00006375"/>
    </source>
</evidence>
<evidence type="ECO:0000256" key="6">
    <source>
        <dbReference type="ARBA" id="ARBA00022989"/>
    </source>
</evidence>
<comment type="similarity">
    <text evidence="2 10">Belongs to the mitochondrial carrier (TC 2.A.29) family.</text>
</comment>
<evidence type="ECO:0000313" key="13">
    <source>
        <dbReference type="Proteomes" id="UP000515908"/>
    </source>
</evidence>
<evidence type="ECO:0000256" key="10">
    <source>
        <dbReference type="RuleBase" id="RU000488"/>
    </source>
</evidence>
<evidence type="ECO:0000256" key="3">
    <source>
        <dbReference type="ARBA" id="ARBA00022448"/>
    </source>
</evidence>
<keyword evidence="7" id="KW-0496">Mitochondrion</keyword>
<evidence type="ECO:0000256" key="11">
    <source>
        <dbReference type="SAM" id="Phobius"/>
    </source>
</evidence>
<sequence length="308" mass="33752">MSATAHVNTDVPLKHGMSEDQLRVLRRFIGGTVGGMLQAITTHPLDTIKARVQSGMFPSITACAKSTWRHEGIYGFYRGVTPLLVLNGVFNSILFSVNQFMLNRLTPADFDYSTPQPLWRIALAAELTAPIYVLAITPSERVKVQLQVQGKGGAETKINGPIECVQYILRTKGVRGLLEGYTPTVLSRFVGLPFYFSGYQITRNALLATPLASSNSAFREIAVPLLGGMVAGVCLWSTNYPLDFIKTHVQASGGRLTPSQVARDTFRRGGILAFYKGYTVCIIRAIPASSTIWLGIELTNRAMVKHGW</sequence>
<feature type="repeat" description="Solcar" evidence="9">
    <location>
        <begin position="116"/>
        <end position="205"/>
    </location>
</feature>
<dbReference type="InterPro" id="IPR023395">
    <property type="entry name" value="MCP_dom_sf"/>
</dbReference>
<dbReference type="GO" id="GO:1990575">
    <property type="term" value="P:mitochondrial L-ornithine transmembrane transport"/>
    <property type="evidence" value="ECO:0007669"/>
    <property type="project" value="TreeGrafter"/>
</dbReference>
<keyword evidence="4 9" id="KW-0812">Transmembrane</keyword>
<name>A0A7G2C3I9_9TRYP</name>
<keyword evidence="8 9" id="KW-0472">Membrane</keyword>
<evidence type="ECO:0000256" key="7">
    <source>
        <dbReference type="ARBA" id="ARBA00023128"/>
    </source>
</evidence>
<evidence type="ECO:0000256" key="9">
    <source>
        <dbReference type="PROSITE-ProRule" id="PRU00282"/>
    </source>
</evidence>
<feature type="repeat" description="Solcar" evidence="9">
    <location>
        <begin position="22"/>
        <end position="104"/>
    </location>
</feature>
<dbReference type="PANTHER" id="PTHR45624">
    <property type="entry name" value="MITOCHONDRIAL BASIC AMINO ACIDS TRANSPORTER-RELATED"/>
    <property type="match status" value="1"/>
</dbReference>